<organism evidence="2 3">
    <name type="scientific">Lactococcus lactis subsp. cremoris</name>
    <name type="common">Streptococcus cremoris</name>
    <dbReference type="NCBI Taxonomy" id="1359"/>
    <lineage>
        <taxon>Bacteria</taxon>
        <taxon>Bacillati</taxon>
        <taxon>Bacillota</taxon>
        <taxon>Bacilli</taxon>
        <taxon>Lactobacillales</taxon>
        <taxon>Streptococcaceae</taxon>
        <taxon>Lactococcus</taxon>
    </lineage>
</organism>
<dbReference type="EMBL" id="LIYF01000037">
    <property type="protein sequence ID" value="KZK05108.1"/>
    <property type="molecule type" value="Genomic_DNA"/>
</dbReference>
<evidence type="ECO:0000313" key="3">
    <source>
        <dbReference type="Proteomes" id="UP000076519"/>
    </source>
</evidence>
<dbReference type="InterPro" id="IPR003832">
    <property type="entry name" value="DUF212"/>
</dbReference>
<feature type="transmembrane region" description="Helical" evidence="1">
    <location>
        <begin position="42"/>
        <end position="66"/>
    </location>
</feature>
<name>A0A166IVE6_LACLC</name>
<dbReference type="AlphaFoldDB" id="A0A166IVE6"/>
<dbReference type="PATRIC" id="fig|1359.32.peg.689"/>
<dbReference type="CDD" id="cd01610">
    <property type="entry name" value="PAP2_like"/>
    <property type="match status" value="1"/>
</dbReference>
<dbReference type="RefSeq" id="WP_063282292.1">
    <property type="nucleotide sequence ID" value="NZ_LIYF01000037.1"/>
</dbReference>
<dbReference type="Proteomes" id="UP000076519">
    <property type="component" value="Unassembled WGS sequence"/>
</dbReference>
<feature type="transmembrane region" description="Helical" evidence="1">
    <location>
        <begin position="72"/>
        <end position="89"/>
    </location>
</feature>
<keyword evidence="1" id="KW-0812">Transmembrane</keyword>
<feature type="transmembrane region" description="Helical" evidence="1">
    <location>
        <begin position="124"/>
        <end position="146"/>
    </location>
</feature>
<dbReference type="PANTHER" id="PTHR31446:SF29">
    <property type="entry name" value="ACID PHOSPHATASE_VANADIUM-DEPENDENT HALOPEROXIDASE-RELATED PROTEIN"/>
    <property type="match status" value="1"/>
</dbReference>
<dbReference type="Pfam" id="PF02681">
    <property type="entry name" value="DUF212"/>
    <property type="match status" value="1"/>
</dbReference>
<comment type="caution">
    <text evidence="2">The sequence shown here is derived from an EMBL/GenBank/DDBJ whole genome shotgun (WGS) entry which is preliminary data.</text>
</comment>
<feature type="transmembrane region" description="Helical" evidence="1">
    <location>
        <begin position="12"/>
        <end position="30"/>
    </location>
</feature>
<proteinExistence type="predicted"/>
<gene>
    <name evidence="2" type="ORF">AB996_2092</name>
</gene>
<evidence type="ECO:0000313" key="2">
    <source>
        <dbReference type="EMBL" id="KZK05108.1"/>
    </source>
</evidence>
<evidence type="ECO:0000256" key="1">
    <source>
        <dbReference type="SAM" id="Phobius"/>
    </source>
</evidence>
<keyword evidence="1" id="KW-1133">Transmembrane helix</keyword>
<protein>
    <submittedName>
        <fullName evidence="2">Integral membrane protein</fullName>
    </submittedName>
</protein>
<dbReference type="PANTHER" id="PTHR31446">
    <property type="entry name" value="ACID PHOSPHATASE/VANADIUM-DEPENDENT HALOPEROXIDASE-RELATED PROTEIN"/>
    <property type="match status" value="1"/>
</dbReference>
<reference evidence="2 3" key="1">
    <citation type="submission" date="2015-08" db="EMBL/GenBank/DDBJ databases">
        <title>Draft Genome Sequences of 11 Lactococcus lactis subspecies cremoris strains.</title>
        <authorList>
            <person name="Wels M."/>
            <person name="Backus L."/>
            <person name="Boekhorst J."/>
            <person name="Dijkstra A."/>
            <person name="Beerthuizen M."/>
            <person name="Siezen R."/>
            <person name="Bachmann H."/>
            <person name="Van Hijum S."/>
        </authorList>
    </citation>
    <scope>NUCLEOTIDE SEQUENCE [LARGE SCALE GENOMIC DNA]</scope>
    <source>
        <strain evidence="2 3">KW10</strain>
    </source>
</reference>
<keyword evidence="1" id="KW-0472">Membrane</keyword>
<sequence>MNFFSQILHNQILLTAIVSWALAQLIKIGIELIRTHRINWQLIFATGGMPSSHSSLVVALATATGLRQGFDSPLFAVATVLAFVVLYDAQGIRRQAGNQARIINRMLQNVENAGIKVDKNLKELLGHTPIQVVGGTILGIIVALIMN</sequence>
<accession>A0A166IVE6</accession>